<evidence type="ECO:0000256" key="6">
    <source>
        <dbReference type="ARBA" id="ARBA00023136"/>
    </source>
</evidence>
<evidence type="ECO:0000313" key="13">
    <source>
        <dbReference type="Proteomes" id="UP000663845"/>
    </source>
</evidence>
<protein>
    <recommendedName>
        <fullName evidence="11">EGF-like domain-containing protein</fullName>
    </recommendedName>
</protein>
<dbReference type="GO" id="GO:0016192">
    <property type="term" value="P:vesicle-mediated transport"/>
    <property type="evidence" value="ECO:0007669"/>
    <property type="project" value="UniProtKB-ARBA"/>
</dbReference>
<comment type="caution">
    <text evidence="12">The sequence shown here is derived from an EMBL/GenBank/DDBJ whole genome shotgun (WGS) entry which is preliminary data.</text>
</comment>
<evidence type="ECO:0000256" key="7">
    <source>
        <dbReference type="ARBA" id="ARBA00023157"/>
    </source>
</evidence>
<dbReference type="Pfam" id="PF00057">
    <property type="entry name" value="Ldl_recept_a"/>
    <property type="match status" value="1"/>
</dbReference>
<evidence type="ECO:0000256" key="3">
    <source>
        <dbReference type="ARBA" id="ARBA00022692"/>
    </source>
</evidence>
<dbReference type="Proteomes" id="UP000663845">
    <property type="component" value="Unassembled WGS sequence"/>
</dbReference>
<keyword evidence="3 10" id="KW-0812">Transmembrane</keyword>
<dbReference type="PANTHER" id="PTHR24270:SF62">
    <property type="entry name" value="LOW-DENSITY LIPOPROTEIN RECEPTOR-RELATED PROTEIN 2"/>
    <property type="match status" value="1"/>
</dbReference>
<comment type="subcellular location">
    <subcellularLocation>
        <location evidence="2">Endomembrane system</location>
    </subcellularLocation>
    <subcellularLocation>
        <location evidence="1">Membrane</location>
        <topology evidence="1">Single-pass membrane protein</topology>
    </subcellularLocation>
</comment>
<feature type="disulfide bond" evidence="9">
    <location>
        <begin position="62"/>
        <end position="74"/>
    </location>
</feature>
<evidence type="ECO:0000256" key="4">
    <source>
        <dbReference type="ARBA" id="ARBA00022737"/>
    </source>
</evidence>
<dbReference type="PROSITE" id="PS01209">
    <property type="entry name" value="LDLRA_1"/>
    <property type="match status" value="1"/>
</dbReference>
<dbReference type="SUPFAM" id="SSF57196">
    <property type="entry name" value="EGF/Laminin"/>
    <property type="match status" value="1"/>
</dbReference>
<dbReference type="PROSITE" id="PS50026">
    <property type="entry name" value="EGF_3"/>
    <property type="match status" value="3"/>
</dbReference>
<accession>A0A814MT60</accession>
<dbReference type="SMART" id="SM00192">
    <property type="entry name" value="LDLa"/>
    <property type="match status" value="6"/>
</dbReference>
<dbReference type="SMART" id="SM00181">
    <property type="entry name" value="EGF"/>
    <property type="match status" value="2"/>
</dbReference>
<dbReference type="Gene3D" id="1.20.1070.10">
    <property type="entry name" value="Rhodopsin 7-helix transmembrane proteins"/>
    <property type="match status" value="1"/>
</dbReference>
<dbReference type="EMBL" id="CAJNOG010000214">
    <property type="protein sequence ID" value="CAF1082801.1"/>
    <property type="molecule type" value="Genomic_DNA"/>
</dbReference>
<evidence type="ECO:0000256" key="9">
    <source>
        <dbReference type="PROSITE-ProRule" id="PRU00124"/>
    </source>
</evidence>
<dbReference type="InterPro" id="IPR036055">
    <property type="entry name" value="LDL_receptor-like_sf"/>
</dbReference>
<evidence type="ECO:0000313" key="12">
    <source>
        <dbReference type="EMBL" id="CAF1082801.1"/>
    </source>
</evidence>
<dbReference type="InterPro" id="IPR050685">
    <property type="entry name" value="LDLR"/>
</dbReference>
<evidence type="ECO:0000256" key="1">
    <source>
        <dbReference type="ARBA" id="ARBA00004167"/>
    </source>
</evidence>
<feature type="domain" description="EGF-like" evidence="11">
    <location>
        <begin position="844"/>
        <end position="883"/>
    </location>
</feature>
<dbReference type="InterPro" id="IPR023415">
    <property type="entry name" value="LDLR_class-A_CS"/>
</dbReference>
<evidence type="ECO:0000259" key="11">
    <source>
        <dbReference type="PROSITE" id="PS50026"/>
    </source>
</evidence>
<evidence type="ECO:0000256" key="8">
    <source>
        <dbReference type="PROSITE-ProRule" id="PRU00076"/>
    </source>
</evidence>
<dbReference type="GO" id="GO:0012505">
    <property type="term" value="C:endomembrane system"/>
    <property type="evidence" value="ECO:0007669"/>
    <property type="project" value="UniProtKB-SubCell"/>
</dbReference>
<comment type="caution">
    <text evidence="8">Lacks conserved residue(s) required for the propagation of feature annotation.</text>
</comment>
<dbReference type="InterPro" id="IPR002172">
    <property type="entry name" value="LDrepeatLR_classA_rpt"/>
</dbReference>
<dbReference type="PROSITE" id="PS50068">
    <property type="entry name" value="LDLRA_2"/>
    <property type="match status" value="3"/>
</dbReference>
<feature type="transmembrane region" description="Helical" evidence="10">
    <location>
        <begin position="1333"/>
        <end position="1353"/>
    </location>
</feature>
<feature type="disulfide bond" evidence="9">
    <location>
        <begin position="69"/>
        <end position="87"/>
    </location>
</feature>
<feature type="disulfide bond" evidence="9">
    <location>
        <begin position="554"/>
        <end position="569"/>
    </location>
</feature>
<feature type="disulfide bond" evidence="8">
    <location>
        <begin position="1122"/>
        <end position="1131"/>
    </location>
</feature>
<keyword evidence="8" id="KW-0245">EGF-like domain</keyword>
<sequence length="1363" mass="158981">MKDPLSEDYTITDDILMLTCYEGLQCHSTICLDWREICDGIINCENGEDEPDECLLLETNECEDNEYRCRYGMCIPKTFLRDFSHDCMDLSDEKPISNLLRQYYSSCYSSSKIECDFHLCKINEYSCGDGQCLLFANFASLCSIFDNCETQCNNGRDLFLRRNLFHLDISIGINNSSNISFECQFLMLCISGELNTKLFGYDYTKCFCFNSNKEDERCLKYFRHYCPTLFVGQTFINILYPFGKLIYNNTLNSSSKWYLPTYLCHKSNRCLALSSISFPLFNNLSCLDLHKFPDWIDEPSKVLMRFSACGITYNPILTTDKRLFYCTKSMKIISKHKFLDNSPDCIDDEDERYISNTTTMGVANANIIDRFKCWSSRNRWVPRWLLDLKLCLLNDDVVLYDDMCIAASDIGCQFLRGLGSPSLMIEYQKNCDSILILSPNNETNETDETNCEEWPKYRSCDGYWDLKNGDDELNCSNTITSYITRTISKCHENEHYCIHQNGTMGCISKKYAGDYIDHCLGGTDEKPTNCFYTDAQKPFRCSVIGECISLSSICDGEFQCSNGQDEMVCPWSHNRTEEQLYIFICKNGTGILRKKQCDGIIDCQPDAEDEWLCDLAYQKIKDYFHFIEEYPRLLRIDSPHQIIKSTSHESIKLPEYDFWWPSNDLRLDWYCNRGLIVTKRSSYIECLCPPSYYGKRCEYQSERILITLRIDTPANYSRHQSQQNVIRLLARLMIDNRVVHHEDIFHMRSMKQLFYLNYPRPPPKQRGNWSVRFDAFSVNKFDVAIIASWLFDISFSFLPFNRLILHLTLVEHKVCTTFSCVHGNCRKYLNFPYYEYCLCDDNWSGKYCNISTLFPYAAGGKCFDGYRTPICVCPLGRMGHDCHALFDPCNNIQCRNGGTCISLDSRLFIKYTCACRNSYYGIHCEFISAQVDISFSKSLLDYNHLLSTAVFAHFLNINNYSPSILSIENRLLYKQVKLNERLHIFNENHEYISQFVLLKIFFEPNHFRYSIATIIKNRVKYIITTIHKTNQCPYVDEVLRNRTIRQFPSMKKIKYYYRVCKENNVLKCFYDEAYLCFCDKDRQPQCFIFQQISEQCTTNYCHNNGQCVKNSFDGVWDFACVCGGCAYGSLCQLTTSQYALSLDPMLGLDILANISLTNQPFLIKLILIIIILILLVGLLSNALSLITFKQPKVQEIGCGLYLFCLPIISQLGLFVLTGRFFYFLCTQLYTVNQNSYVLWSCIALEYFLNVFPMLFDWLTACVAIERSINIIKGVYFKKSDSVWWAKRIILFLIIIVLISSWHEPFIHELIDDPRATTRHTWCIVNFRWPWLEYYRLTINLINLIIPGLINLILQDFFCTSQRK</sequence>
<keyword evidence="5 10" id="KW-1133">Transmembrane helix</keyword>
<dbReference type="InterPro" id="IPR000742">
    <property type="entry name" value="EGF"/>
</dbReference>
<dbReference type="PRINTS" id="PR00261">
    <property type="entry name" value="LDLRECEPTOR"/>
</dbReference>
<dbReference type="Gene3D" id="4.10.400.10">
    <property type="entry name" value="Low-density Lipoprotein Receptor"/>
    <property type="match status" value="3"/>
</dbReference>
<keyword evidence="6 10" id="KW-0472">Membrane</keyword>
<evidence type="ECO:0000256" key="2">
    <source>
        <dbReference type="ARBA" id="ARBA00004308"/>
    </source>
</evidence>
<dbReference type="PANTHER" id="PTHR24270">
    <property type="entry name" value="LOW-DENSITY LIPOPROTEIN RECEPTOR-RELATED"/>
    <property type="match status" value="1"/>
</dbReference>
<gene>
    <name evidence="12" type="ORF">JYZ213_LOCUS20389</name>
</gene>
<feature type="domain" description="EGF-like" evidence="11">
    <location>
        <begin position="885"/>
        <end position="925"/>
    </location>
</feature>
<keyword evidence="7 8" id="KW-1015">Disulfide bond</keyword>
<reference evidence="12" key="1">
    <citation type="submission" date="2021-02" db="EMBL/GenBank/DDBJ databases">
        <authorList>
            <person name="Nowell W R."/>
        </authorList>
    </citation>
    <scope>NUCLEOTIDE SEQUENCE</scope>
</reference>
<dbReference type="SUPFAM" id="SSF57424">
    <property type="entry name" value="LDL receptor-like module"/>
    <property type="match status" value="3"/>
</dbReference>
<dbReference type="CDD" id="cd00112">
    <property type="entry name" value="LDLa"/>
    <property type="match status" value="3"/>
</dbReference>
<dbReference type="GO" id="GO:0005886">
    <property type="term" value="C:plasma membrane"/>
    <property type="evidence" value="ECO:0007669"/>
    <property type="project" value="TreeGrafter"/>
</dbReference>
<keyword evidence="4" id="KW-0677">Repeat</keyword>
<feature type="disulfide bond" evidence="8">
    <location>
        <begin position="873"/>
        <end position="882"/>
    </location>
</feature>
<name>A0A814MT60_9BILA</name>
<feature type="disulfide bond" evidence="9">
    <location>
        <begin position="26"/>
        <end position="44"/>
    </location>
</feature>
<dbReference type="SUPFAM" id="SSF81321">
    <property type="entry name" value="Family A G protein-coupled receptor-like"/>
    <property type="match status" value="1"/>
</dbReference>
<dbReference type="PROSITE" id="PS00022">
    <property type="entry name" value="EGF_1"/>
    <property type="match status" value="4"/>
</dbReference>
<organism evidence="12 13">
    <name type="scientific">Adineta steineri</name>
    <dbReference type="NCBI Taxonomy" id="433720"/>
    <lineage>
        <taxon>Eukaryota</taxon>
        <taxon>Metazoa</taxon>
        <taxon>Spiralia</taxon>
        <taxon>Gnathifera</taxon>
        <taxon>Rotifera</taxon>
        <taxon>Eurotatoria</taxon>
        <taxon>Bdelloidea</taxon>
        <taxon>Adinetida</taxon>
        <taxon>Adinetidae</taxon>
        <taxon>Adineta</taxon>
    </lineage>
</organism>
<feature type="transmembrane region" description="Helical" evidence="10">
    <location>
        <begin position="1236"/>
        <end position="1264"/>
    </location>
</feature>
<evidence type="ECO:0000256" key="5">
    <source>
        <dbReference type="ARBA" id="ARBA00022989"/>
    </source>
</evidence>
<evidence type="ECO:0000256" key="10">
    <source>
        <dbReference type="SAM" id="Phobius"/>
    </source>
</evidence>
<proteinExistence type="predicted"/>
<feature type="transmembrane region" description="Helical" evidence="10">
    <location>
        <begin position="1200"/>
        <end position="1224"/>
    </location>
</feature>
<feature type="transmembrane region" description="Helical" evidence="10">
    <location>
        <begin position="1161"/>
        <end position="1188"/>
    </location>
</feature>
<dbReference type="Gene3D" id="2.10.25.10">
    <property type="entry name" value="Laminin"/>
    <property type="match status" value="1"/>
</dbReference>
<feature type="transmembrane region" description="Helical" evidence="10">
    <location>
        <begin position="1284"/>
        <end position="1302"/>
    </location>
</feature>
<feature type="domain" description="EGF-like" evidence="11">
    <location>
        <begin position="1092"/>
        <end position="1132"/>
    </location>
</feature>
<feature type="disulfide bond" evidence="8">
    <location>
        <begin position="915"/>
        <end position="924"/>
    </location>
</feature>